<protein>
    <recommendedName>
        <fullName evidence="2">C-type lectin domain-containing protein</fullName>
    </recommendedName>
</protein>
<dbReference type="InterPro" id="IPR016186">
    <property type="entry name" value="C-type_lectin-like/link_sf"/>
</dbReference>
<comment type="caution">
    <text evidence="3">The sequence shown here is derived from an EMBL/GenBank/DDBJ whole genome shotgun (WGS) entry which is preliminary data.</text>
</comment>
<name>A0ABV0TZ85_9TELE</name>
<feature type="non-terminal residue" evidence="3">
    <location>
        <position position="1"/>
    </location>
</feature>
<gene>
    <name evidence="3" type="ORF">ILYODFUR_025226</name>
</gene>
<dbReference type="Gene3D" id="3.10.100.10">
    <property type="entry name" value="Mannose-Binding Protein A, subunit A"/>
    <property type="match status" value="1"/>
</dbReference>
<proteinExistence type="predicted"/>
<feature type="domain" description="C-type lectin" evidence="2">
    <location>
        <begin position="77"/>
        <end position="146"/>
    </location>
</feature>
<reference evidence="3 4" key="1">
    <citation type="submission" date="2021-06" db="EMBL/GenBank/DDBJ databases">
        <authorList>
            <person name="Palmer J.M."/>
        </authorList>
    </citation>
    <scope>NUCLEOTIDE SEQUENCE [LARGE SCALE GENOMIC DNA]</scope>
    <source>
        <strain evidence="4">if_2019</strain>
        <tissue evidence="3">Muscle</tissue>
    </source>
</reference>
<feature type="transmembrane region" description="Helical" evidence="1">
    <location>
        <begin position="35"/>
        <end position="58"/>
    </location>
</feature>
<dbReference type="InterPro" id="IPR001304">
    <property type="entry name" value="C-type_lectin-like"/>
</dbReference>
<dbReference type="PANTHER" id="PTHR45784:SF3">
    <property type="entry name" value="C-TYPE LECTIN DOMAIN FAMILY 4 MEMBER K-LIKE-RELATED"/>
    <property type="match status" value="1"/>
</dbReference>
<dbReference type="PANTHER" id="PTHR45784">
    <property type="entry name" value="C-TYPE LECTIN DOMAIN FAMILY 20 MEMBER A-RELATED"/>
    <property type="match status" value="1"/>
</dbReference>
<evidence type="ECO:0000259" key="2">
    <source>
        <dbReference type="PROSITE" id="PS50041"/>
    </source>
</evidence>
<dbReference type="Pfam" id="PF00059">
    <property type="entry name" value="Lectin_C"/>
    <property type="match status" value="1"/>
</dbReference>
<dbReference type="EMBL" id="JAHRIQ010049400">
    <property type="protein sequence ID" value="MEQ2237642.1"/>
    <property type="molecule type" value="Genomic_DNA"/>
</dbReference>
<dbReference type="CDD" id="cd00037">
    <property type="entry name" value="CLECT"/>
    <property type="match status" value="1"/>
</dbReference>
<evidence type="ECO:0000256" key="1">
    <source>
        <dbReference type="SAM" id="Phobius"/>
    </source>
</evidence>
<dbReference type="SUPFAM" id="SSF56436">
    <property type="entry name" value="C-type lectin-like"/>
    <property type="match status" value="1"/>
</dbReference>
<organism evidence="3 4">
    <name type="scientific">Ilyodon furcidens</name>
    <name type="common">goldbreast splitfin</name>
    <dbReference type="NCBI Taxonomy" id="33524"/>
    <lineage>
        <taxon>Eukaryota</taxon>
        <taxon>Metazoa</taxon>
        <taxon>Chordata</taxon>
        <taxon>Craniata</taxon>
        <taxon>Vertebrata</taxon>
        <taxon>Euteleostomi</taxon>
        <taxon>Actinopterygii</taxon>
        <taxon>Neopterygii</taxon>
        <taxon>Teleostei</taxon>
        <taxon>Neoteleostei</taxon>
        <taxon>Acanthomorphata</taxon>
        <taxon>Ovalentaria</taxon>
        <taxon>Atherinomorphae</taxon>
        <taxon>Cyprinodontiformes</taxon>
        <taxon>Goodeidae</taxon>
        <taxon>Ilyodon</taxon>
    </lineage>
</organism>
<sequence>CTVGRWCLFTECKHKESALPELELQYCVTSTASGVRMAFCGNMIWIICIFVPLVHPVWSQYSKLNSLKFQHYSTMVTWQEAQYACRKSHTDLLTIRNEKQRQNVSHGQGWIGLYRENNAGPWKWSRGDDKATFFFWRLGGKQNYIG</sequence>
<dbReference type="Proteomes" id="UP001482620">
    <property type="component" value="Unassembled WGS sequence"/>
</dbReference>
<dbReference type="InterPro" id="IPR016187">
    <property type="entry name" value="CTDL_fold"/>
</dbReference>
<dbReference type="PROSITE" id="PS50041">
    <property type="entry name" value="C_TYPE_LECTIN_2"/>
    <property type="match status" value="1"/>
</dbReference>
<keyword evidence="1" id="KW-1133">Transmembrane helix</keyword>
<keyword evidence="4" id="KW-1185">Reference proteome</keyword>
<evidence type="ECO:0000313" key="4">
    <source>
        <dbReference type="Proteomes" id="UP001482620"/>
    </source>
</evidence>
<accession>A0ABV0TZ85</accession>
<keyword evidence="1" id="KW-0812">Transmembrane</keyword>
<evidence type="ECO:0000313" key="3">
    <source>
        <dbReference type="EMBL" id="MEQ2237642.1"/>
    </source>
</evidence>
<keyword evidence="1" id="KW-0472">Membrane</keyword>